<dbReference type="WBParaSite" id="HPLM_0000178301-mRNA-1">
    <property type="protein sequence ID" value="HPLM_0000178301-mRNA-1"/>
    <property type="gene ID" value="HPLM_0000178301"/>
</dbReference>
<dbReference type="EMBL" id="UZAF01002707">
    <property type="protein sequence ID" value="VDO11292.1"/>
    <property type="molecule type" value="Genomic_DNA"/>
</dbReference>
<reference evidence="3" key="1">
    <citation type="submission" date="2017-02" db="UniProtKB">
        <authorList>
            <consortium name="WormBaseParasite"/>
        </authorList>
    </citation>
    <scope>IDENTIFICATION</scope>
</reference>
<dbReference type="Proteomes" id="UP000268014">
    <property type="component" value="Unassembled WGS sequence"/>
</dbReference>
<organism evidence="3">
    <name type="scientific">Haemonchus placei</name>
    <name type="common">Barber's pole worm</name>
    <dbReference type="NCBI Taxonomy" id="6290"/>
    <lineage>
        <taxon>Eukaryota</taxon>
        <taxon>Metazoa</taxon>
        <taxon>Ecdysozoa</taxon>
        <taxon>Nematoda</taxon>
        <taxon>Chromadorea</taxon>
        <taxon>Rhabditida</taxon>
        <taxon>Rhabditina</taxon>
        <taxon>Rhabditomorpha</taxon>
        <taxon>Strongyloidea</taxon>
        <taxon>Trichostrongylidae</taxon>
        <taxon>Haemonchus</taxon>
    </lineage>
</organism>
<evidence type="ECO:0000313" key="3">
    <source>
        <dbReference type="WBParaSite" id="HPLM_0000178301-mRNA-1"/>
    </source>
</evidence>
<proteinExistence type="predicted"/>
<gene>
    <name evidence="1" type="ORF">HPLM_LOCUS1780</name>
</gene>
<accession>A0A0N4VWW3</accession>
<sequence length="60" mass="6872">MVVSSPAWQIVEHLLVGEHTVLLETPRLVHLESSEVSLVWNRGMCAQRGHRLEWHEHPPG</sequence>
<reference evidence="1 2" key="2">
    <citation type="submission" date="2018-11" db="EMBL/GenBank/DDBJ databases">
        <authorList>
            <consortium name="Pathogen Informatics"/>
        </authorList>
    </citation>
    <scope>NUCLEOTIDE SEQUENCE [LARGE SCALE GENOMIC DNA]</scope>
    <source>
        <strain evidence="1 2">MHpl1</strain>
    </source>
</reference>
<protein>
    <submittedName>
        <fullName evidence="3">AraC family transcriptional regulator</fullName>
    </submittedName>
</protein>
<evidence type="ECO:0000313" key="1">
    <source>
        <dbReference type="EMBL" id="VDO11292.1"/>
    </source>
</evidence>
<evidence type="ECO:0000313" key="2">
    <source>
        <dbReference type="Proteomes" id="UP000268014"/>
    </source>
</evidence>
<keyword evidence="2" id="KW-1185">Reference proteome</keyword>
<dbReference type="AlphaFoldDB" id="A0A0N4VWW3"/>
<name>A0A0N4VWW3_HAEPC</name>